<organism evidence="1 2">
    <name type="scientific">Cytobacillus purgationiresistens</name>
    <dbReference type="NCBI Taxonomy" id="863449"/>
    <lineage>
        <taxon>Bacteria</taxon>
        <taxon>Bacillati</taxon>
        <taxon>Bacillota</taxon>
        <taxon>Bacilli</taxon>
        <taxon>Bacillales</taxon>
        <taxon>Bacillaceae</taxon>
        <taxon>Cytobacillus</taxon>
    </lineage>
</organism>
<protein>
    <submittedName>
        <fullName evidence="1">Uncharacterized protein</fullName>
    </submittedName>
</protein>
<dbReference type="RefSeq" id="WP_307477373.1">
    <property type="nucleotide sequence ID" value="NZ_JAUSUB010000019.1"/>
</dbReference>
<keyword evidence="2" id="KW-1185">Reference proteome</keyword>
<gene>
    <name evidence="1" type="ORF">J2S17_003950</name>
</gene>
<evidence type="ECO:0000313" key="2">
    <source>
        <dbReference type="Proteomes" id="UP001238088"/>
    </source>
</evidence>
<reference evidence="1 2" key="1">
    <citation type="submission" date="2023-07" db="EMBL/GenBank/DDBJ databases">
        <title>Genomic Encyclopedia of Type Strains, Phase IV (KMG-IV): sequencing the most valuable type-strain genomes for metagenomic binning, comparative biology and taxonomic classification.</title>
        <authorList>
            <person name="Goeker M."/>
        </authorList>
    </citation>
    <scope>NUCLEOTIDE SEQUENCE [LARGE SCALE GENOMIC DNA]</scope>
    <source>
        <strain evidence="1 2">DSM 23494</strain>
    </source>
</reference>
<accession>A0ABU0ANS9</accession>
<name>A0ABU0ANS9_9BACI</name>
<sequence length="65" mass="7278">MEMQGSSHCSSLNGGKFELKYNALPKPLASLEIGVDNFAGYEELHQEIELKKEMNNPFVLLGDKH</sequence>
<dbReference type="Proteomes" id="UP001238088">
    <property type="component" value="Unassembled WGS sequence"/>
</dbReference>
<proteinExistence type="predicted"/>
<evidence type="ECO:0000313" key="1">
    <source>
        <dbReference type="EMBL" id="MDQ0272058.1"/>
    </source>
</evidence>
<dbReference type="EMBL" id="JAUSUB010000019">
    <property type="protein sequence ID" value="MDQ0272058.1"/>
    <property type="molecule type" value="Genomic_DNA"/>
</dbReference>
<comment type="caution">
    <text evidence="1">The sequence shown here is derived from an EMBL/GenBank/DDBJ whole genome shotgun (WGS) entry which is preliminary data.</text>
</comment>